<dbReference type="InterPro" id="IPR003593">
    <property type="entry name" value="AAA+_ATPase"/>
</dbReference>
<evidence type="ECO:0000256" key="6">
    <source>
        <dbReference type="ARBA" id="ARBA00022840"/>
    </source>
</evidence>
<proteinExistence type="inferred from homology"/>
<dbReference type="InterPro" id="IPR015856">
    <property type="entry name" value="ABC_transpr_CbiO/EcfA_su"/>
</dbReference>
<dbReference type="InterPro" id="IPR003439">
    <property type="entry name" value="ABC_transporter-like_ATP-bd"/>
</dbReference>
<dbReference type="InterPro" id="IPR050095">
    <property type="entry name" value="ECF_ABC_transporter_ATP-bd"/>
</dbReference>
<dbReference type="GO" id="GO:0043190">
    <property type="term" value="C:ATP-binding cassette (ABC) transporter complex"/>
    <property type="evidence" value="ECO:0007669"/>
    <property type="project" value="TreeGrafter"/>
</dbReference>
<keyword evidence="3" id="KW-0813">Transport</keyword>
<dbReference type="PANTHER" id="PTHR43553">
    <property type="entry name" value="HEAVY METAL TRANSPORTER"/>
    <property type="match status" value="1"/>
</dbReference>
<keyword evidence="7" id="KW-1278">Translocase</keyword>
<dbReference type="SMART" id="SM00382">
    <property type="entry name" value="AAA"/>
    <property type="match status" value="1"/>
</dbReference>
<keyword evidence="5" id="KW-0547">Nucleotide-binding</keyword>
<feature type="domain" description="ABC transporter" evidence="9">
    <location>
        <begin position="6"/>
        <end position="242"/>
    </location>
</feature>
<evidence type="ECO:0000313" key="11">
    <source>
        <dbReference type="Proteomes" id="UP000180098"/>
    </source>
</evidence>
<dbReference type="PROSITE" id="PS00211">
    <property type="entry name" value="ABC_TRANSPORTER_1"/>
    <property type="match status" value="1"/>
</dbReference>
<evidence type="ECO:0000256" key="3">
    <source>
        <dbReference type="ARBA" id="ARBA00022448"/>
    </source>
</evidence>
<dbReference type="NCBIfam" id="TIGR04520">
    <property type="entry name" value="ECF_ATPase_1"/>
    <property type="match status" value="1"/>
</dbReference>
<evidence type="ECO:0000313" key="10">
    <source>
        <dbReference type="EMBL" id="OIJ16264.1"/>
    </source>
</evidence>
<dbReference type="GO" id="GO:0016887">
    <property type="term" value="F:ATP hydrolysis activity"/>
    <property type="evidence" value="ECO:0007669"/>
    <property type="project" value="InterPro"/>
</dbReference>
<dbReference type="GO" id="GO:0005524">
    <property type="term" value="F:ATP binding"/>
    <property type="evidence" value="ECO:0007669"/>
    <property type="project" value="UniProtKB-KW"/>
</dbReference>
<dbReference type="OrthoDB" id="9784332at2"/>
<dbReference type="NCBIfam" id="NF010156">
    <property type="entry name" value="PRK13635.1"/>
    <property type="match status" value="1"/>
</dbReference>
<dbReference type="SUPFAM" id="SSF52540">
    <property type="entry name" value="P-loop containing nucleoside triphosphate hydrolases"/>
    <property type="match status" value="1"/>
</dbReference>
<dbReference type="InterPro" id="IPR017871">
    <property type="entry name" value="ABC_transporter-like_CS"/>
</dbReference>
<comment type="subcellular location">
    <subcellularLocation>
        <location evidence="1">Cell membrane</location>
        <topology evidence="1">Peripheral membrane protein</topology>
    </subcellularLocation>
</comment>
<dbReference type="CDD" id="cd03225">
    <property type="entry name" value="ABC_cobalt_CbiO_domain1"/>
    <property type="match status" value="1"/>
</dbReference>
<dbReference type="AlphaFoldDB" id="A0A1S2LVA3"/>
<keyword evidence="8" id="KW-0472">Membrane</keyword>
<dbReference type="PROSITE" id="PS50893">
    <property type="entry name" value="ABC_TRANSPORTER_2"/>
    <property type="match status" value="1"/>
</dbReference>
<evidence type="ECO:0000256" key="4">
    <source>
        <dbReference type="ARBA" id="ARBA00022475"/>
    </source>
</evidence>
<accession>A0A1S2LVA3</accession>
<keyword evidence="6" id="KW-0067">ATP-binding</keyword>
<keyword evidence="11" id="KW-1185">Reference proteome</keyword>
<comment type="similarity">
    <text evidence="2">Belongs to the ABC transporter superfamily.</text>
</comment>
<gene>
    <name evidence="10" type="ORF">BKP35_00335</name>
</gene>
<dbReference type="RefSeq" id="WP_071312190.1">
    <property type="nucleotide sequence ID" value="NZ_MLQQ01000001.1"/>
</dbReference>
<protein>
    <submittedName>
        <fullName evidence="10">Energy-coupling factor transporter ATPase</fullName>
    </submittedName>
</protein>
<reference evidence="10 11" key="1">
    <citation type="submission" date="2016-10" db="EMBL/GenBank/DDBJ databases">
        <title>Draft genome sequences of four alkaliphilic bacteria belonging to the Anaerobacillus genus.</title>
        <authorList>
            <person name="Bassil N.M."/>
            <person name="Lloyd J.R."/>
        </authorList>
    </citation>
    <scope>NUCLEOTIDE SEQUENCE [LARGE SCALE GENOMIC DNA]</scope>
    <source>
        <strain evidence="10 11">DSM 15340</strain>
    </source>
</reference>
<dbReference type="Gene3D" id="3.40.50.300">
    <property type="entry name" value="P-loop containing nucleotide triphosphate hydrolases"/>
    <property type="match status" value="1"/>
</dbReference>
<dbReference type="EMBL" id="MLQQ01000001">
    <property type="protein sequence ID" value="OIJ16264.1"/>
    <property type="molecule type" value="Genomic_DNA"/>
</dbReference>
<dbReference type="Pfam" id="PF00005">
    <property type="entry name" value="ABC_tran"/>
    <property type="match status" value="1"/>
</dbReference>
<organism evidence="10 11">
    <name type="scientific">Anaerobacillus arseniciselenatis</name>
    <dbReference type="NCBI Taxonomy" id="85682"/>
    <lineage>
        <taxon>Bacteria</taxon>
        <taxon>Bacillati</taxon>
        <taxon>Bacillota</taxon>
        <taxon>Bacilli</taxon>
        <taxon>Bacillales</taxon>
        <taxon>Bacillaceae</taxon>
        <taxon>Anaerobacillus</taxon>
    </lineage>
</organism>
<dbReference type="InterPro" id="IPR027417">
    <property type="entry name" value="P-loop_NTPase"/>
</dbReference>
<dbReference type="NCBIfam" id="NF010167">
    <property type="entry name" value="PRK13648.1"/>
    <property type="match status" value="1"/>
</dbReference>
<name>A0A1S2LVA3_9BACI</name>
<evidence type="ECO:0000256" key="1">
    <source>
        <dbReference type="ARBA" id="ARBA00004202"/>
    </source>
</evidence>
<dbReference type="Proteomes" id="UP000180098">
    <property type="component" value="Unassembled WGS sequence"/>
</dbReference>
<dbReference type="GO" id="GO:0015087">
    <property type="term" value="F:cobalt ion transmembrane transporter activity"/>
    <property type="evidence" value="ECO:0007669"/>
    <property type="project" value="UniProtKB-ARBA"/>
</dbReference>
<dbReference type="FunFam" id="3.40.50.300:FF:000224">
    <property type="entry name" value="Energy-coupling factor transporter ATP-binding protein EcfA"/>
    <property type="match status" value="1"/>
</dbReference>
<dbReference type="PANTHER" id="PTHR43553:SF24">
    <property type="entry name" value="ENERGY-COUPLING FACTOR TRANSPORTER ATP-BINDING PROTEIN ECFA1"/>
    <property type="match status" value="1"/>
</dbReference>
<evidence type="ECO:0000259" key="9">
    <source>
        <dbReference type="PROSITE" id="PS50893"/>
    </source>
</evidence>
<dbReference type="InterPro" id="IPR030947">
    <property type="entry name" value="EcfA_1"/>
</dbReference>
<evidence type="ECO:0000256" key="7">
    <source>
        <dbReference type="ARBA" id="ARBA00022967"/>
    </source>
</evidence>
<sequence>MKKELIQINGLSFKYDEDGDEVLSNVDLTIHEGEWVSIVGHNGSGKSTLAKFLNALLIPNESNVVLVEGLDTVNEENIWEVRKRVGMVFQNPDNQMVATTVRDDVAFGLENIGIPPKEMVARIEWALKRVNMERYTEYEPHRLSGGQKQRIAIAGILAMRPSIIILDEATSMLDPIGRQEVLETVRMLKKEDGITVINITHDLEEAVNSDIVFVMNRGNIKIHGTPRYIFQQTEEIIGAGLELPFSLEVQKQLKSKGYQLSNACLTKEDLVNELWKLRLKT</sequence>
<dbReference type="GO" id="GO:0042626">
    <property type="term" value="F:ATPase-coupled transmembrane transporter activity"/>
    <property type="evidence" value="ECO:0007669"/>
    <property type="project" value="TreeGrafter"/>
</dbReference>
<evidence type="ECO:0000256" key="5">
    <source>
        <dbReference type="ARBA" id="ARBA00022741"/>
    </source>
</evidence>
<keyword evidence="4" id="KW-1003">Cell membrane</keyword>
<evidence type="ECO:0000256" key="8">
    <source>
        <dbReference type="ARBA" id="ARBA00023136"/>
    </source>
</evidence>
<comment type="caution">
    <text evidence="10">The sequence shown here is derived from an EMBL/GenBank/DDBJ whole genome shotgun (WGS) entry which is preliminary data.</text>
</comment>
<evidence type="ECO:0000256" key="2">
    <source>
        <dbReference type="ARBA" id="ARBA00005417"/>
    </source>
</evidence>